<dbReference type="Proteomes" id="UP000545507">
    <property type="component" value="Unassembled WGS sequence"/>
</dbReference>
<keyword evidence="2" id="KW-0560">Oxidoreductase</keyword>
<dbReference type="Pfam" id="PF00106">
    <property type="entry name" value="adh_short"/>
    <property type="match status" value="1"/>
</dbReference>
<accession>A0A7Y8KX95</accession>
<name>A0A7Y8KX95_9BURK</name>
<evidence type="ECO:0000256" key="2">
    <source>
        <dbReference type="ARBA" id="ARBA00023002"/>
    </source>
</evidence>
<dbReference type="PRINTS" id="PR00081">
    <property type="entry name" value="GDHRDH"/>
</dbReference>
<dbReference type="PANTHER" id="PTHR43658">
    <property type="entry name" value="SHORT-CHAIN DEHYDROGENASE/REDUCTASE"/>
    <property type="match status" value="1"/>
</dbReference>
<dbReference type="SMART" id="SM00822">
    <property type="entry name" value="PKS_KR"/>
    <property type="match status" value="1"/>
</dbReference>
<evidence type="ECO:0000313" key="6">
    <source>
        <dbReference type="Proteomes" id="UP000545507"/>
    </source>
</evidence>
<dbReference type="RefSeq" id="WP_008905427.1">
    <property type="nucleotide sequence ID" value="NZ_JAGPWB010000052.1"/>
</dbReference>
<protein>
    <submittedName>
        <fullName evidence="5">SDR family NAD(P)-dependent oxidoreductase</fullName>
    </submittedName>
</protein>
<comment type="caution">
    <text evidence="5">The sequence shown here is derived from an EMBL/GenBank/DDBJ whole genome shotgun (WGS) entry which is preliminary data.</text>
</comment>
<dbReference type="FunFam" id="3.40.50.720:FF:000173">
    <property type="entry name" value="3-oxoacyl-[acyl-carrier protein] reductase"/>
    <property type="match status" value="1"/>
</dbReference>
<evidence type="ECO:0000259" key="4">
    <source>
        <dbReference type="SMART" id="SM00822"/>
    </source>
</evidence>
<evidence type="ECO:0000313" key="5">
    <source>
        <dbReference type="EMBL" id="NWF45031.1"/>
    </source>
</evidence>
<feature type="domain" description="Ketoreductase" evidence="4">
    <location>
        <begin position="6"/>
        <end position="196"/>
    </location>
</feature>
<reference evidence="5 6" key="1">
    <citation type="submission" date="2019-09" db="EMBL/GenBank/DDBJ databases">
        <title>Hydrogenophaga aromatica sp. nov., isolated from a para-xylene-degrading enrichment culture.</title>
        <authorList>
            <person name="Tancsics A."/>
            <person name="Banerjee S."/>
        </authorList>
    </citation>
    <scope>NUCLEOTIDE SEQUENCE [LARGE SCALE GENOMIC DNA]</scope>
    <source>
        <strain evidence="5 6">D2P1</strain>
    </source>
</reference>
<evidence type="ECO:0000256" key="1">
    <source>
        <dbReference type="ARBA" id="ARBA00006484"/>
    </source>
</evidence>
<organism evidence="5 6">
    <name type="scientific">Hydrogenophaga aromaticivorans</name>
    <dbReference type="NCBI Taxonomy" id="2610898"/>
    <lineage>
        <taxon>Bacteria</taxon>
        <taxon>Pseudomonadati</taxon>
        <taxon>Pseudomonadota</taxon>
        <taxon>Betaproteobacteria</taxon>
        <taxon>Burkholderiales</taxon>
        <taxon>Comamonadaceae</taxon>
        <taxon>Hydrogenophaga</taxon>
    </lineage>
</organism>
<dbReference type="GO" id="GO:0016491">
    <property type="term" value="F:oxidoreductase activity"/>
    <property type="evidence" value="ECO:0007669"/>
    <property type="project" value="UniProtKB-KW"/>
</dbReference>
<dbReference type="Gene3D" id="3.40.50.720">
    <property type="entry name" value="NAD(P)-binding Rossmann-like Domain"/>
    <property type="match status" value="1"/>
</dbReference>
<dbReference type="PROSITE" id="PS00061">
    <property type="entry name" value="ADH_SHORT"/>
    <property type="match status" value="1"/>
</dbReference>
<dbReference type="PRINTS" id="PR00080">
    <property type="entry name" value="SDRFAMILY"/>
</dbReference>
<evidence type="ECO:0000256" key="3">
    <source>
        <dbReference type="RuleBase" id="RU000363"/>
    </source>
</evidence>
<keyword evidence="6" id="KW-1185">Reference proteome</keyword>
<dbReference type="SUPFAM" id="SSF51735">
    <property type="entry name" value="NAD(P)-binding Rossmann-fold domains"/>
    <property type="match status" value="1"/>
</dbReference>
<dbReference type="PANTHER" id="PTHR43658:SF8">
    <property type="entry name" value="17-BETA-HYDROXYSTEROID DEHYDROGENASE 14-RELATED"/>
    <property type="match status" value="1"/>
</dbReference>
<dbReference type="InterPro" id="IPR020904">
    <property type="entry name" value="Sc_DH/Rdtase_CS"/>
</dbReference>
<dbReference type="InterPro" id="IPR057326">
    <property type="entry name" value="KR_dom"/>
</dbReference>
<dbReference type="InterPro" id="IPR036291">
    <property type="entry name" value="NAD(P)-bd_dom_sf"/>
</dbReference>
<dbReference type="AlphaFoldDB" id="A0A7Y8KX95"/>
<comment type="similarity">
    <text evidence="1 3">Belongs to the short-chain dehydrogenases/reductases (SDR) family.</text>
</comment>
<sequence length="255" mass="26369">MILHDKVAIITGGASGLGRAVADALAAGGARVSLFDRDSERGVQAATELGSAAMFEQVDVTSESQVQAGIDATLARFGAIHICINCAGVPDAAKTVADGKPFPLALWDKVIAVNLTGTFNVLRLAAVAMARNEPEGDERGVIINLSSGAAQDGQMGQAAYAASKAGVIGLTLPVARDLADLGIRCVAVAPGLFETPMVAGLPKKVAQAIVDRMILFPRRMGQASELAHLVRSIVENPYINATCLHIDAGARMSSR</sequence>
<dbReference type="EMBL" id="VYGV01000006">
    <property type="protein sequence ID" value="NWF45031.1"/>
    <property type="molecule type" value="Genomic_DNA"/>
</dbReference>
<dbReference type="InterPro" id="IPR002347">
    <property type="entry name" value="SDR_fam"/>
</dbReference>
<gene>
    <name evidence="5" type="ORF">F3K02_07165</name>
</gene>
<proteinExistence type="inferred from homology"/>